<comment type="caution">
    <text evidence="2">The sequence shown here is derived from an EMBL/GenBank/DDBJ whole genome shotgun (WGS) entry which is preliminary data.</text>
</comment>
<dbReference type="AlphaFoldDB" id="A0AAW8FTY5"/>
<dbReference type="RefSeq" id="WP_306986347.1">
    <property type="nucleotide sequence ID" value="NZ_JAUSZV010000005.1"/>
</dbReference>
<gene>
    <name evidence="2" type="ORF">QFZ22_009384</name>
</gene>
<evidence type="ECO:0000313" key="3">
    <source>
        <dbReference type="Proteomes" id="UP001234216"/>
    </source>
</evidence>
<sequence length="87" mass="8607">MVTVVTAPLTASASNRALGAALGGGTGDLAASGSYEPQGLPAPSATARIDGYTEQANSSHAGTCRSADTDAVRPGLPLEIRNDQHGS</sequence>
<protein>
    <submittedName>
        <fullName evidence="2">Uncharacterized protein</fullName>
    </submittedName>
</protein>
<accession>A0AAW8FTY5</accession>
<name>A0AAW8FTY5_9ACTN</name>
<evidence type="ECO:0000256" key="1">
    <source>
        <dbReference type="SAM" id="MobiDB-lite"/>
    </source>
</evidence>
<organism evidence="2 3">
    <name type="scientific">Streptomyces canus</name>
    <dbReference type="NCBI Taxonomy" id="58343"/>
    <lineage>
        <taxon>Bacteria</taxon>
        <taxon>Bacillati</taxon>
        <taxon>Actinomycetota</taxon>
        <taxon>Actinomycetes</taxon>
        <taxon>Kitasatosporales</taxon>
        <taxon>Streptomycetaceae</taxon>
        <taxon>Streptomyces</taxon>
        <taxon>Streptomyces aurantiacus group</taxon>
    </lineage>
</organism>
<evidence type="ECO:0000313" key="2">
    <source>
        <dbReference type="EMBL" id="MDQ0913399.1"/>
    </source>
</evidence>
<reference evidence="2" key="1">
    <citation type="submission" date="2023-07" db="EMBL/GenBank/DDBJ databases">
        <title>Comparative genomics of wheat-associated soil bacteria to identify genetic determinants of phenazine resistance.</title>
        <authorList>
            <person name="Mouncey N."/>
        </authorList>
    </citation>
    <scope>NUCLEOTIDE SEQUENCE</scope>
    <source>
        <strain evidence="2">V4I22</strain>
    </source>
</reference>
<dbReference type="EMBL" id="JAUSZV010000005">
    <property type="protein sequence ID" value="MDQ0913399.1"/>
    <property type="molecule type" value="Genomic_DNA"/>
</dbReference>
<proteinExistence type="predicted"/>
<feature type="region of interest" description="Disordered" evidence="1">
    <location>
        <begin position="23"/>
        <end position="87"/>
    </location>
</feature>
<dbReference type="Proteomes" id="UP001234216">
    <property type="component" value="Unassembled WGS sequence"/>
</dbReference>